<evidence type="ECO:0000256" key="5">
    <source>
        <dbReference type="RuleBase" id="RU003801"/>
    </source>
</evidence>
<gene>
    <name evidence="8" type="ORF">BD311DRAFT_650860</name>
</gene>
<dbReference type="InterPro" id="IPR023213">
    <property type="entry name" value="CAT-like_dom_sf"/>
</dbReference>
<evidence type="ECO:0000256" key="4">
    <source>
        <dbReference type="PIRSR" id="PIRSR600542-1"/>
    </source>
</evidence>
<dbReference type="PANTHER" id="PTHR22589:SF103">
    <property type="entry name" value="CARNITINE O-ACETYL-TRANSFERASE, ISOFORM A-RELATED"/>
    <property type="match status" value="1"/>
</dbReference>
<dbReference type="EMBL" id="ML143389">
    <property type="protein sequence ID" value="TBU34154.1"/>
    <property type="molecule type" value="Genomic_DNA"/>
</dbReference>
<dbReference type="Gene3D" id="3.30.559.70">
    <property type="entry name" value="Choline/Carnitine o-acyltransferase, domain 2"/>
    <property type="match status" value="1"/>
</dbReference>
<dbReference type="InterPro" id="IPR039551">
    <property type="entry name" value="Cho/carn_acyl_trans"/>
</dbReference>
<dbReference type="InterPro" id="IPR042231">
    <property type="entry name" value="Cho/carn_acyl_trans_2"/>
</dbReference>
<dbReference type="Gene3D" id="3.30.559.10">
    <property type="entry name" value="Chloramphenicol acetyltransferase-like domain"/>
    <property type="match status" value="1"/>
</dbReference>
<evidence type="ECO:0000256" key="2">
    <source>
        <dbReference type="ARBA" id="ARBA00022679"/>
    </source>
</evidence>
<proteinExistence type="inferred from homology"/>
<evidence type="ECO:0000256" key="1">
    <source>
        <dbReference type="ARBA" id="ARBA00005232"/>
    </source>
</evidence>
<dbReference type="PANTHER" id="PTHR22589">
    <property type="entry name" value="CARNITINE O-ACYLTRANSFERASE"/>
    <property type="match status" value="1"/>
</dbReference>
<comment type="similarity">
    <text evidence="1 5">Belongs to the carnitine/choline acetyltransferase family.</text>
</comment>
<dbReference type="Pfam" id="PF00755">
    <property type="entry name" value="Carn_acyltransf"/>
    <property type="match status" value="1"/>
</dbReference>
<feature type="domain" description="Choline/carnitine acyltransferase" evidence="7">
    <location>
        <begin position="36"/>
        <end position="623"/>
    </location>
</feature>
<dbReference type="AlphaFoldDB" id="A0A4Q9N115"/>
<dbReference type="SUPFAM" id="SSF52777">
    <property type="entry name" value="CoA-dependent acyltransferases"/>
    <property type="match status" value="2"/>
</dbReference>
<dbReference type="OrthoDB" id="240216at2759"/>
<feature type="compositionally biased region" description="Polar residues" evidence="6">
    <location>
        <begin position="1"/>
        <end position="11"/>
    </location>
</feature>
<evidence type="ECO:0000256" key="6">
    <source>
        <dbReference type="SAM" id="MobiDB-lite"/>
    </source>
</evidence>
<dbReference type="InterPro" id="IPR000542">
    <property type="entry name" value="Carn_acyl_trans"/>
</dbReference>
<dbReference type="GO" id="GO:0016746">
    <property type="term" value="F:acyltransferase activity"/>
    <property type="evidence" value="ECO:0007669"/>
    <property type="project" value="UniProtKB-KW"/>
</dbReference>
<organism evidence="8">
    <name type="scientific">Dichomitus squalens</name>
    <dbReference type="NCBI Taxonomy" id="114155"/>
    <lineage>
        <taxon>Eukaryota</taxon>
        <taxon>Fungi</taxon>
        <taxon>Dikarya</taxon>
        <taxon>Basidiomycota</taxon>
        <taxon>Agaricomycotina</taxon>
        <taxon>Agaricomycetes</taxon>
        <taxon>Polyporales</taxon>
        <taxon>Polyporaceae</taxon>
        <taxon>Dichomitus</taxon>
    </lineage>
</organism>
<accession>A0A4Q9N115</accession>
<keyword evidence="2 5" id="KW-0808">Transferase</keyword>
<reference evidence="8" key="1">
    <citation type="submission" date="2019-01" db="EMBL/GenBank/DDBJ databases">
        <title>Draft genome sequences of three monokaryotic isolates of the white-rot basidiomycete fungus Dichomitus squalens.</title>
        <authorList>
            <consortium name="DOE Joint Genome Institute"/>
            <person name="Lopez S.C."/>
            <person name="Andreopoulos B."/>
            <person name="Pangilinan J."/>
            <person name="Lipzen A."/>
            <person name="Riley R."/>
            <person name="Ahrendt S."/>
            <person name="Ng V."/>
            <person name="Barry K."/>
            <person name="Daum C."/>
            <person name="Grigoriev I.V."/>
            <person name="Hilden K.S."/>
            <person name="Makela M.R."/>
            <person name="de Vries R.P."/>
        </authorList>
    </citation>
    <scope>NUCLEOTIDE SEQUENCE [LARGE SCALE GENOMIC DNA]</scope>
    <source>
        <strain evidence="8">OM18370.1</strain>
    </source>
</reference>
<feature type="region of interest" description="Disordered" evidence="6">
    <location>
        <begin position="1"/>
        <end position="21"/>
    </location>
</feature>
<sequence length="644" mass="71422">MSTTPFSTTRPANWKALAPPPLPGPTFAAQANLPHLPVPALSETLTKLKETLKPIAWSEQEYADAIKAVDEFGSSPYAHELQDRLQKRSQEPGRVHWLEEWWDDLAYMGYRDSVVVNVSYYYGFKDHPSSLPQTPVHRAASLVRAVMAFREQYKLGQIPPEATKEGPICMDTWRWMFDCCRIPGAGLDWSVSHAKEGDNGRSGHVVVLHRGRVWKLEPWQDGKLLSLDELQGQIQHIYDNTNKEYPGVGVLTASNRDVWAKDFQTLAADPQNAHILTEIHSSAFVLSLDTESASSFVEHSRLLWHGAVVPPPQPSIPHAQPQLGLRNRWMDKPLQFVVLADGKAGLVGEHSVMDGTPTATMCDRVLDLIAAPDFATTANSSEQSTLRAKQLPEPLDWNVSPEIQKAIDSATEAAVALISSQTLKVVRTPYGKAAVKAFGVSPDGWTQLIIQLAYARLLKAKGWKRNGGTYEAASVRKFLKGRTEAIRVVSEQSDRWVASMDDPAADARRRVQLFAEAIKTHGTYARAAGNAHGVDRHLLGLKLLVREGEQVPEVFSNPVVKRSSYWVLSTSAINAKNFGPYGWGEVVPDGFGVAYTTGFDDFLQFTVTSRTEMPNDEFCEELQRAARDIYDLFASQSATQKAKL</sequence>
<evidence type="ECO:0000259" key="7">
    <source>
        <dbReference type="Pfam" id="PF00755"/>
    </source>
</evidence>
<name>A0A4Q9N115_9APHY</name>
<evidence type="ECO:0000256" key="3">
    <source>
        <dbReference type="ARBA" id="ARBA00023315"/>
    </source>
</evidence>
<protein>
    <submittedName>
        <fullName evidence="8">Carnitine acetyl transferase</fullName>
    </submittedName>
</protein>
<feature type="active site" description="Proton acceptor" evidence="4">
    <location>
        <position position="350"/>
    </location>
</feature>
<keyword evidence="3 5" id="KW-0012">Acyltransferase</keyword>
<dbReference type="PROSITE" id="PS00440">
    <property type="entry name" value="ACYLTRANSF_C_2"/>
    <property type="match status" value="1"/>
</dbReference>
<dbReference type="PROSITE" id="PS00439">
    <property type="entry name" value="ACYLTRANSF_C_1"/>
    <property type="match status" value="1"/>
</dbReference>
<dbReference type="Proteomes" id="UP000292957">
    <property type="component" value="Unassembled WGS sequence"/>
</dbReference>
<evidence type="ECO:0000313" key="8">
    <source>
        <dbReference type="EMBL" id="TBU34154.1"/>
    </source>
</evidence>